<organism evidence="2 3">
    <name type="scientific">Sphaeroforma arctica JP610</name>
    <dbReference type="NCBI Taxonomy" id="667725"/>
    <lineage>
        <taxon>Eukaryota</taxon>
        <taxon>Ichthyosporea</taxon>
        <taxon>Ichthyophonida</taxon>
        <taxon>Sphaeroforma</taxon>
    </lineage>
</organism>
<accession>A0A0L0F2X2</accession>
<gene>
    <name evidence="2" type="ORF">SARC_16948</name>
</gene>
<evidence type="ECO:0000256" key="1">
    <source>
        <dbReference type="SAM" id="MobiDB-lite"/>
    </source>
</evidence>
<evidence type="ECO:0000313" key="3">
    <source>
        <dbReference type="Proteomes" id="UP000054560"/>
    </source>
</evidence>
<protein>
    <submittedName>
        <fullName evidence="2">Uncharacterized protein</fullName>
    </submittedName>
</protein>
<dbReference type="EMBL" id="KQ250941">
    <property type="protein sequence ID" value="KNC70523.1"/>
    <property type="molecule type" value="Genomic_DNA"/>
</dbReference>
<name>A0A0L0F2X2_9EUKA</name>
<dbReference type="AlphaFoldDB" id="A0A0L0F2X2"/>
<feature type="compositionally biased region" description="Basic and acidic residues" evidence="1">
    <location>
        <begin position="53"/>
        <end position="67"/>
    </location>
</feature>
<dbReference type="Proteomes" id="UP000054560">
    <property type="component" value="Unassembled WGS sequence"/>
</dbReference>
<dbReference type="GeneID" id="25917452"/>
<feature type="non-terminal residue" evidence="2">
    <location>
        <position position="76"/>
    </location>
</feature>
<proteinExistence type="predicted"/>
<feature type="non-terminal residue" evidence="2">
    <location>
        <position position="1"/>
    </location>
</feature>
<keyword evidence="3" id="KW-1185">Reference proteome</keyword>
<evidence type="ECO:0000313" key="2">
    <source>
        <dbReference type="EMBL" id="KNC70523.1"/>
    </source>
</evidence>
<reference evidence="2 3" key="1">
    <citation type="submission" date="2011-02" db="EMBL/GenBank/DDBJ databases">
        <title>The Genome Sequence of Sphaeroforma arctica JP610.</title>
        <authorList>
            <consortium name="The Broad Institute Genome Sequencing Platform"/>
            <person name="Russ C."/>
            <person name="Cuomo C."/>
            <person name="Young S.K."/>
            <person name="Zeng Q."/>
            <person name="Gargeya S."/>
            <person name="Alvarado L."/>
            <person name="Berlin A."/>
            <person name="Chapman S.B."/>
            <person name="Chen Z."/>
            <person name="Freedman E."/>
            <person name="Gellesch M."/>
            <person name="Goldberg J."/>
            <person name="Griggs A."/>
            <person name="Gujja S."/>
            <person name="Heilman E."/>
            <person name="Heiman D."/>
            <person name="Howarth C."/>
            <person name="Mehta T."/>
            <person name="Neiman D."/>
            <person name="Pearson M."/>
            <person name="Roberts A."/>
            <person name="Saif S."/>
            <person name="Shea T."/>
            <person name="Shenoy N."/>
            <person name="Sisk P."/>
            <person name="Stolte C."/>
            <person name="Sykes S."/>
            <person name="White J."/>
            <person name="Yandava C."/>
            <person name="Burger G."/>
            <person name="Gray M.W."/>
            <person name="Holland P.W.H."/>
            <person name="King N."/>
            <person name="Lang F.B.F."/>
            <person name="Roger A.J."/>
            <person name="Ruiz-Trillo I."/>
            <person name="Haas B."/>
            <person name="Nusbaum C."/>
            <person name="Birren B."/>
        </authorList>
    </citation>
    <scope>NUCLEOTIDE SEQUENCE [LARGE SCALE GENOMIC DNA]</scope>
    <source>
        <strain evidence="2 3">JP610</strain>
    </source>
</reference>
<feature type="region of interest" description="Disordered" evidence="1">
    <location>
        <begin position="45"/>
        <end position="76"/>
    </location>
</feature>
<sequence>RGNVTEMEPDLQQTVVQLLLPAGHGWALEGMEHNGCRHTAAGVCNHTKRRSSRERAHVKRETGASKEPKRKRAGGG</sequence>
<dbReference type="RefSeq" id="XP_014144425.1">
    <property type="nucleotide sequence ID" value="XM_014288950.1"/>
</dbReference>